<dbReference type="Proteomes" id="UP000244335">
    <property type="component" value="Unassembled WGS sequence"/>
</dbReference>
<accession>A0AA92C3C3</accession>
<dbReference type="EMBL" id="QDFR01000003">
    <property type="protein sequence ID" value="PVE54187.1"/>
    <property type="molecule type" value="Genomic_DNA"/>
</dbReference>
<sequence>MRLVVRTLMFLACLLYGAMPGTAAMDMSMPPAGALASGLALDEHAGHGIVKTAEHTENQGSPCPHEKNMTHAPFCAACLVLLPDLVFAEKGRSPHAAPLPALQASLLGNMPAPPLPPPRS</sequence>
<gene>
    <name evidence="2" type="ORF">DC430_13250</name>
</gene>
<comment type="caution">
    <text evidence="2">The sequence shown here is derived from an EMBL/GenBank/DDBJ whole genome shotgun (WGS) entry which is preliminary data.</text>
</comment>
<proteinExistence type="predicted"/>
<keyword evidence="1" id="KW-0732">Signal</keyword>
<evidence type="ECO:0000256" key="1">
    <source>
        <dbReference type="SAM" id="SignalP"/>
    </source>
</evidence>
<evidence type="ECO:0008006" key="4">
    <source>
        <dbReference type="Google" id="ProtNLM"/>
    </source>
</evidence>
<evidence type="ECO:0000313" key="3">
    <source>
        <dbReference type="Proteomes" id="UP000244335"/>
    </source>
</evidence>
<feature type="signal peptide" evidence="1">
    <location>
        <begin position="1"/>
        <end position="23"/>
    </location>
</feature>
<evidence type="ECO:0000313" key="2">
    <source>
        <dbReference type="EMBL" id="PVE54187.1"/>
    </source>
</evidence>
<feature type="chain" id="PRO_5041728439" description="DUF2946 domain-containing protein" evidence="1">
    <location>
        <begin position="24"/>
        <end position="120"/>
    </location>
</feature>
<name>A0AA92C3C3_RHIRH</name>
<dbReference type="AlphaFoldDB" id="A0AA92C3C3"/>
<organism evidence="2 3">
    <name type="scientific">Rhizobium rhizogenes</name>
    <name type="common">Agrobacterium rhizogenes</name>
    <dbReference type="NCBI Taxonomy" id="359"/>
    <lineage>
        <taxon>Bacteria</taxon>
        <taxon>Pseudomonadati</taxon>
        <taxon>Pseudomonadota</taxon>
        <taxon>Alphaproteobacteria</taxon>
        <taxon>Hyphomicrobiales</taxon>
        <taxon>Rhizobiaceae</taxon>
        <taxon>Rhizobium/Agrobacterium group</taxon>
        <taxon>Rhizobium</taxon>
    </lineage>
</organism>
<dbReference type="RefSeq" id="WP_116493204.1">
    <property type="nucleotide sequence ID" value="NZ_QDFR01000003.1"/>
</dbReference>
<reference evidence="2 3" key="1">
    <citation type="submission" date="2018-04" db="EMBL/GenBank/DDBJ databases">
        <authorList>
            <person name="Hagen T."/>
        </authorList>
    </citation>
    <scope>NUCLEOTIDE SEQUENCE [LARGE SCALE GENOMIC DNA]</scope>
    <source>
        <strain evidence="2 3">TPD7009</strain>
    </source>
</reference>
<protein>
    <recommendedName>
        <fullName evidence="4">DUF2946 domain-containing protein</fullName>
    </recommendedName>
</protein>